<dbReference type="EMBL" id="PVTI01000006">
    <property type="protein sequence ID" value="PRY61356.1"/>
    <property type="molecule type" value="Genomic_DNA"/>
</dbReference>
<proteinExistence type="predicted"/>
<dbReference type="Proteomes" id="UP000237822">
    <property type="component" value="Unassembled WGS sequence"/>
</dbReference>
<gene>
    <name evidence="3" type="ORF">BCF74_106108</name>
</gene>
<dbReference type="AlphaFoldDB" id="A0A2T0UTV7"/>
<dbReference type="PANTHER" id="PTHR42698:SF1">
    <property type="entry name" value="GTPASE ERA, MITOCHONDRIAL"/>
    <property type="match status" value="1"/>
</dbReference>
<dbReference type="OrthoDB" id="974105at2"/>
<dbReference type="GO" id="GO:0019843">
    <property type="term" value="F:rRNA binding"/>
    <property type="evidence" value="ECO:0007669"/>
    <property type="project" value="TreeGrafter"/>
</dbReference>
<dbReference type="InterPro" id="IPR006073">
    <property type="entry name" value="GTP-bd"/>
</dbReference>
<feature type="domain" description="G" evidence="2">
    <location>
        <begin position="65"/>
        <end position="204"/>
    </location>
</feature>
<dbReference type="GO" id="GO:0043024">
    <property type="term" value="F:ribosomal small subunit binding"/>
    <property type="evidence" value="ECO:0007669"/>
    <property type="project" value="TreeGrafter"/>
</dbReference>
<feature type="transmembrane region" description="Helical" evidence="1">
    <location>
        <begin position="484"/>
        <end position="509"/>
    </location>
</feature>
<dbReference type="GO" id="GO:0000028">
    <property type="term" value="P:ribosomal small subunit assembly"/>
    <property type="evidence" value="ECO:0007669"/>
    <property type="project" value="TreeGrafter"/>
</dbReference>
<feature type="transmembrane region" description="Helical" evidence="1">
    <location>
        <begin position="435"/>
        <end position="464"/>
    </location>
</feature>
<evidence type="ECO:0000256" key="1">
    <source>
        <dbReference type="SAM" id="Phobius"/>
    </source>
</evidence>
<dbReference type="RefSeq" id="WP_106296956.1">
    <property type="nucleotide sequence ID" value="NZ_PVTI01000006.1"/>
</dbReference>
<dbReference type="Gene3D" id="3.40.50.300">
    <property type="entry name" value="P-loop containing nucleotide triphosphate hydrolases"/>
    <property type="match status" value="1"/>
</dbReference>
<sequence>MSPLRMGRANAPAVSAESLASAASSLGSALESGGAQLPQTQAERARAIITKVGERTALVGGHTVVALAGATGSGKSSLFNALAGADVATVGARRPTTSRPTAAIWGDEPAAPLLDWLDVAARHHVDNTSPREGTIGSLDGLVLLDLPDFDSRETSNREEAERVLELVDVFVWVTDPQKYADARLHDDYVAALATHDAVTLVVLNQVDRLTPQQVEECIADLKRLMARDGMPDAPVIPTSARTGQGLDVLGQRLSNAVAGAGAARSRLAADVRQSAAALSPAVADSEPAINASGEDELVSALARAAGVPVVVGAVERDYRMQAVQHTGWPFTRWVQRLRPKPLRRLRLDDGRGGGIEVSNADVRSVLGRSSLPPPTPAARAAVDLATRQLADKAGSALPVPWSDAVHAAAAPPGADMTDALDQAVISTSLRARNPIWWQVVGIFQVLFALTALAGLLWVLVLMLLGWLQFPSIETPMWGPLPWPFVLLVGGVLAGLLLALVSRFLAGIGARRRGRVMRERLHESITKVAHERILEPVADVLERHRSTRTHLKDAAKV</sequence>
<dbReference type="GO" id="GO:0005525">
    <property type="term" value="F:GTP binding"/>
    <property type="evidence" value="ECO:0007669"/>
    <property type="project" value="InterPro"/>
</dbReference>
<evidence type="ECO:0000259" key="2">
    <source>
        <dbReference type="Pfam" id="PF01926"/>
    </source>
</evidence>
<keyword evidence="1" id="KW-1133">Transmembrane helix</keyword>
<dbReference type="InterPro" id="IPR027417">
    <property type="entry name" value="P-loop_NTPase"/>
</dbReference>
<dbReference type="InterPro" id="IPR005662">
    <property type="entry name" value="GTPase_Era-like"/>
</dbReference>
<dbReference type="PANTHER" id="PTHR42698">
    <property type="entry name" value="GTPASE ERA"/>
    <property type="match status" value="1"/>
</dbReference>
<dbReference type="Pfam" id="PF01926">
    <property type="entry name" value="MMR_HSR1"/>
    <property type="match status" value="1"/>
</dbReference>
<comment type="caution">
    <text evidence="3">The sequence shown here is derived from an EMBL/GenBank/DDBJ whole genome shotgun (WGS) entry which is preliminary data.</text>
</comment>
<name>A0A2T0UTV7_9MICO</name>
<dbReference type="SUPFAM" id="SSF52540">
    <property type="entry name" value="P-loop containing nucleoside triphosphate hydrolases"/>
    <property type="match status" value="1"/>
</dbReference>
<keyword evidence="1" id="KW-0472">Membrane</keyword>
<accession>A0A2T0UTV7</accession>
<reference evidence="3 4" key="1">
    <citation type="submission" date="2018-03" db="EMBL/GenBank/DDBJ databases">
        <title>Genomic Encyclopedia of Archaeal and Bacterial Type Strains, Phase II (KMG-II): from individual species to whole genera.</title>
        <authorList>
            <person name="Goeker M."/>
        </authorList>
    </citation>
    <scope>NUCLEOTIDE SEQUENCE [LARGE SCALE GENOMIC DNA]</scope>
    <source>
        <strain evidence="3 4">ATCC BAA-1496</strain>
    </source>
</reference>
<dbReference type="GO" id="GO:0005829">
    <property type="term" value="C:cytosol"/>
    <property type="evidence" value="ECO:0007669"/>
    <property type="project" value="TreeGrafter"/>
</dbReference>
<organism evidence="3 4">
    <name type="scientific">Knoellia remsis</name>
    <dbReference type="NCBI Taxonomy" id="407159"/>
    <lineage>
        <taxon>Bacteria</taxon>
        <taxon>Bacillati</taxon>
        <taxon>Actinomycetota</taxon>
        <taxon>Actinomycetes</taxon>
        <taxon>Micrococcales</taxon>
        <taxon>Intrasporangiaceae</taxon>
        <taxon>Knoellia</taxon>
    </lineage>
</organism>
<evidence type="ECO:0000313" key="3">
    <source>
        <dbReference type="EMBL" id="PRY61356.1"/>
    </source>
</evidence>
<evidence type="ECO:0000313" key="4">
    <source>
        <dbReference type="Proteomes" id="UP000237822"/>
    </source>
</evidence>
<protein>
    <submittedName>
        <fullName evidence="3">50S ribosome-binding GTPase</fullName>
    </submittedName>
</protein>
<keyword evidence="4" id="KW-1185">Reference proteome</keyword>
<keyword evidence="1" id="KW-0812">Transmembrane</keyword>
<dbReference type="CDD" id="cd11383">
    <property type="entry name" value="YfjP"/>
    <property type="match status" value="1"/>
</dbReference>